<accession>A0ABR3JP82</accession>
<sequence>MNQERPSLPLPVPAALEDGATRSTKFPTSEQRISQSRPDAVTSHDRPRIARVPKVGTSTGLPVASVSATIPLRNSNPPHVADTAPPPYQPHI</sequence>
<proteinExistence type="predicted"/>
<comment type="caution">
    <text evidence="2">The sequence shown here is derived from an EMBL/GenBank/DDBJ whole genome shotgun (WGS) entry which is preliminary data.</text>
</comment>
<reference evidence="3" key="1">
    <citation type="submission" date="2024-06" db="EMBL/GenBank/DDBJ databases">
        <title>Multi-omics analyses provide insights into the biosynthesis of the anticancer antibiotic pleurotin in Hohenbuehelia grisea.</title>
        <authorList>
            <person name="Weaver J.A."/>
            <person name="Alberti F."/>
        </authorList>
    </citation>
    <scope>NUCLEOTIDE SEQUENCE [LARGE SCALE GENOMIC DNA]</scope>
    <source>
        <strain evidence="3">T-177</strain>
    </source>
</reference>
<evidence type="ECO:0000313" key="3">
    <source>
        <dbReference type="Proteomes" id="UP001556367"/>
    </source>
</evidence>
<organism evidence="2 3">
    <name type="scientific">Hohenbuehelia grisea</name>
    <dbReference type="NCBI Taxonomy" id="104357"/>
    <lineage>
        <taxon>Eukaryota</taxon>
        <taxon>Fungi</taxon>
        <taxon>Dikarya</taxon>
        <taxon>Basidiomycota</taxon>
        <taxon>Agaricomycotina</taxon>
        <taxon>Agaricomycetes</taxon>
        <taxon>Agaricomycetidae</taxon>
        <taxon>Agaricales</taxon>
        <taxon>Pleurotineae</taxon>
        <taxon>Pleurotaceae</taxon>
        <taxon>Hohenbuehelia</taxon>
    </lineage>
</organism>
<evidence type="ECO:0000313" key="2">
    <source>
        <dbReference type="EMBL" id="KAL0956861.1"/>
    </source>
</evidence>
<feature type="compositionally biased region" description="Polar residues" evidence="1">
    <location>
        <begin position="21"/>
        <end position="37"/>
    </location>
</feature>
<gene>
    <name evidence="2" type="ORF">HGRIS_002969</name>
</gene>
<feature type="compositionally biased region" description="Polar residues" evidence="1">
    <location>
        <begin position="56"/>
        <end position="77"/>
    </location>
</feature>
<protein>
    <submittedName>
        <fullName evidence="2">Uncharacterized protein</fullName>
    </submittedName>
</protein>
<dbReference type="EMBL" id="JASNQZ010000006">
    <property type="protein sequence ID" value="KAL0956861.1"/>
    <property type="molecule type" value="Genomic_DNA"/>
</dbReference>
<keyword evidence="3" id="KW-1185">Reference proteome</keyword>
<name>A0ABR3JP82_9AGAR</name>
<feature type="region of interest" description="Disordered" evidence="1">
    <location>
        <begin position="1"/>
        <end position="92"/>
    </location>
</feature>
<dbReference type="Proteomes" id="UP001556367">
    <property type="component" value="Unassembled WGS sequence"/>
</dbReference>
<evidence type="ECO:0000256" key="1">
    <source>
        <dbReference type="SAM" id="MobiDB-lite"/>
    </source>
</evidence>